<comment type="subcellular location">
    <subcellularLocation>
        <location evidence="1">Cell inner membrane</location>
        <topology evidence="1">Peripheral membrane protein</topology>
    </subcellularLocation>
</comment>
<dbReference type="GO" id="GO:0055085">
    <property type="term" value="P:transmembrane transport"/>
    <property type="evidence" value="ECO:0007669"/>
    <property type="project" value="UniProtKB-ARBA"/>
</dbReference>
<dbReference type="GO" id="GO:0005886">
    <property type="term" value="C:plasma membrane"/>
    <property type="evidence" value="ECO:0007669"/>
    <property type="project" value="UniProtKB-SubCell"/>
</dbReference>
<dbReference type="Pfam" id="PF00005">
    <property type="entry name" value="ABC_tran"/>
    <property type="match status" value="1"/>
</dbReference>
<dbReference type="InterPro" id="IPR013563">
    <property type="entry name" value="Oligopep_ABC_C"/>
</dbReference>
<dbReference type="GO" id="GO:0005524">
    <property type="term" value="F:ATP binding"/>
    <property type="evidence" value="ECO:0007669"/>
    <property type="project" value="UniProtKB-KW"/>
</dbReference>
<dbReference type="InterPro" id="IPR003439">
    <property type="entry name" value="ABC_transporter-like_ATP-bd"/>
</dbReference>
<dbReference type="InterPro" id="IPR017871">
    <property type="entry name" value="ABC_transporter-like_CS"/>
</dbReference>
<evidence type="ECO:0000256" key="2">
    <source>
        <dbReference type="ARBA" id="ARBA00005417"/>
    </source>
</evidence>
<evidence type="ECO:0000256" key="7">
    <source>
        <dbReference type="ARBA" id="ARBA00023136"/>
    </source>
</evidence>
<dbReference type="SUPFAM" id="SSF52540">
    <property type="entry name" value="P-loop containing nucleoside triphosphate hydrolases"/>
    <property type="match status" value="1"/>
</dbReference>
<evidence type="ECO:0000256" key="5">
    <source>
        <dbReference type="ARBA" id="ARBA00022741"/>
    </source>
</evidence>
<reference evidence="9 10" key="1">
    <citation type="submission" date="2019-03" db="EMBL/GenBank/DDBJ databases">
        <title>Genomic Encyclopedia of Type Strains, Phase IV (KMG-IV): sequencing the most valuable type-strain genomes for metagenomic binning, comparative biology and taxonomic classification.</title>
        <authorList>
            <person name="Goeker M."/>
        </authorList>
    </citation>
    <scope>NUCLEOTIDE SEQUENCE [LARGE SCALE GENOMIC DNA]</scope>
    <source>
        <strain evidence="9 10">DSM 22958</strain>
    </source>
</reference>
<comment type="caution">
    <text evidence="9">The sequence shown here is derived from an EMBL/GenBank/DDBJ whole genome shotgun (WGS) entry which is preliminary data.</text>
</comment>
<dbReference type="Pfam" id="PF08352">
    <property type="entry name" value="oligo_HPY"/>
    <property type="match status" value="1"/>
</dbReference>
<evidence type="ECO:0000256" key="1">
    <source>
        <dbReference type="ARBA" id="ARBA00004417"/>
    </source>
</evidence>
<dbReference type="GO" id="GO:0016887">
    <property type="term" value="F:ATP hydrolysis activity"/>
    <property type="evidence" value="ECO:0007669"/>
    <property type="project" value="InterPro"/>
</dbReference>
<dbReference type="InterPro" id="IPR050388">
    <property type="entry name" value="ABC_Ni/Peptide_Import"/>
</dbReference>
<dbReference type="PROSITE" id="PS50893">
    <property type="entry name" value="ABC_TRANSPORTER_2"/>
    <property type="match status" value="1"/>
</dbReference>
<dbReference type="Gene3D" id="3.40.50.300">
    <property type="entry name" value="P-loop containing nucleotide triphosphate hydrolases"/>
    <property type="match status" value="1"/>
</dbReference>
<keyword evidence="6 9" id="KW-0067">ATP-binding</keyword>
<name>A0A4R2GX88_9HYPH</name>
<dbReference type="InterPro" id="IPR027417">
    <property type="entry name" value="P-loop_NTPase"/>
</dbReference>
<organism evidence="9 10">
    <name type="scientific">Camelimonas lactis</name>
    <dbReference type="NCBI Taxonomy" id="659006"/>
    <lineage>
        <taxon>Bacteria</taxon>
        <taxon>Pseudomonadati</taxon>
        <taxon>Pseudomonadota</taxon>
        <taxon>Alphaproteobacteria</taxon>
        <taxon>Hyphomicrobiales</taxon>
        <taxon>Chelatococcaceae</taxon>
        <taxon>Camelimonas</taxon>
    </lineage>
</organism>
<dbReference type="NCBIfam" id="TIGR01727">
    <property type="entry name" value="oligo_HPY"/>
    <property type="match status" value="1"/>
</dbReference>
<feature type="domain" description="ABC transporter" evidence="8">
    <location>
        <begin position="41"/>
        <end position="291"/>
    </location>
</feature>
<keyword evidence="5" id="KW-0547">Nucleotide-binding</keyword>
<keyword evidence="10" id="KW-1185">Reference proteome</keyword>
<evidence type="ECO:0000313" key="10">
    <source>
        <dbReference type="Proteomes" id="UP000294881"/>
    </source>
</evidence>
<dbReference type="AlphaFoldDB" id="A0A4R2GX88"/>
<dbReference type="PANTHER" id="PTHR43297">
    <property type="entry name" value="OLIGOPEPTIDE TRANSPORT ATP-BINDING PROTEIN APPD"/>
    <property type="match status" value="1"/>
</dbReference>
<evidence type="ECO:0000256" key="3">
    <source>
        <dbReference type="ARBA" id="ARBA00022448"/>
    </source>
</evidence>
<dbReference type="Proteomes" id="UP000294881">
    <property type="component" value="Unassembled WGS sequence"/>
</dbReference>
<evidence type="ECO:0000313" key="9">
    <source>
        <dbReference type="EMBL" id="TCO15832.1"/>
    </source>
</evidence>
<dbReference type="CDD" id="cd03257">
    <property type="entry name" value="ABC_NikE_OppD_transporters"/>
    <property type="match status" value="1"/>
</dbReference>
<dbReference type="FunFam" id="3.40.50.300:FF:000016">
    <property type="entry name" value="Oligopeptide ABC transporter ATP-binding component"/>
    <property type="match status" value="1"/>
</dbReference>
<keyword evidence="7" id="KW-0472">Membrane</keyword>
<accession>A0A4R2GX88</accession>
<evidence type="ECO:0000259" key="8">
    <source>
        <dbReference type="PROSITE" id="PS50893"/>
    </source>
</evidence>
<dbReference type="OrthoDB" id="9815712at2"/>
<dbReference type="PANTHER" id="PTHR43297:SF2">
    <property type="entry name" value="DIPEPTIDE TRANSPORT ATP-BINDING PROTEIN DPPD"/>
    <property type="match status" value="1"/>
</dbReference>
<keyword evidence="3" id="KW-0813">Transport</keyword>
<comment type="similarity">
    <text evidence="2">Belongs to the ABC transporter superfamily.</text>
</comment>
<gene>
    <name evidence="9" type="ORF">EV666_10180</name>
</gene>
<keyword evidence="4" id="KW-1003">Cell membrane</keyword>
<dbReference type="PROSITE" id="PS00211">
    <property type="entry name" value="ABC_TRANSPORTER_1"/>
    <property type="match status" value="1"/>
</dbReference>
<evidence type="ECO:0000256" key="6">
    <source>
        <dbReference type="ARBA" id="ARBA00022840"/>
    </source>
</evidence>
<dbReference type="SMART" id="SM00382">
    <property type="entry name" value="AAA"/>
    <property type="match status" value="1"/>
</dbReference>
<dbReference type="EMBL" id="SLWL01000001">
    <property type="protein sequence ID" value="TCO15832.1"/>
    <property type="molecule type" value="Genomic_DNA"/>
</dbReference>
<dbReference type="InterPro" id="IPR003593">
    <property type="entry name" value="AAA+_ATPase"/>
</dbReference>
<sequence>MTDIPAKLSFATGEGGQLAGGASVAGRMSAARSAAGAAPLLDVRDLSTAFLTSNGELPITRQISFSIRAGERVGLVGESGCGKSVTGLSLMRLLPPQTARVTGEARLAGQDLMTLSPRQMRAVRGRDVAMIFQEPMSALDPVFTVGEQIAEAYRVHFPVSRAEARQRAIAALAEVGIPAPERRYDEYPQQLSGGMRQRVMIAMALICEPKLIIADEPTTALDVTIQAQITDLLRSLSERTGAALIFITHDLGVVAETCTRMITMYAGEIVEDAPVDDALTRPRHPYTSGLLRSLPGLSARRGVLPSIPGRVPAPGRMPDGCRFRERCGYAIAGCEAAQALLPMAADHVARCWRARDLWLPGSVDDMAAGSPVAHNLAAATGEIRP</sequence>
<proteinExistence type="inferred from homology"/>
<evidence type="ECO:0000256" key="4">
    <source>
        <dbReference type="ARBA" id="ARBA00022475"/>
    </source>
</evidence>
<dbReference type="GO" id="GO:0015833">
    <property type="term" value="P:peptide transport"/>
    <property type="evidence" value="ECO:0007669"/>
    <property type="project" value="InterPro"/>
</dbReference>
<protein>
    <submittedName>
        <fullName evidence="9">Peptide/nickel transport system ATP-binding protein</fullName>
    </submittedName>
</protein>